<reference evidence="3" key="1">
    <citation type="submission" date="2019-12" db="EMBL/GenBank/DDBJ databases">
        <title>Genome sequencing and annotation of Brassica cretica.</title>
        <authorList>
            <person name="Studholme D.J."/>
            <person name="Sarris P."/>
        </authorList>
    </citation>
    <scope>NUCLEOTIDE SEQUENCE</scope>
    <source>
        <strain evidence="3">PFS-109/04</strain>
        <tissue evidence="3">Leaf</tissue>
    </source>
</reference>
<evidence type="ECO:0000256" key="2">
    <source>
        <dbReference type="SAM" id="MobiDB-lite"/>
    </source>
</evidence>
<organism evidence="3 4">
    <name type="scientific">Brassica cretica</name>
    <name type="common">Mustard</name>
    <dbReference type="NCBI Taxonomy" id="69181"/>
    <lineage>
        <taxon>Eukaryota</taxon>
        <taxon>Viridiplantae</taxon>
        <taxon>Streptophyta</taxon>
        <taxon>Embryophyta</taxon>
        <taxon>Tracheophyta</taxon>
        <taxon>Spermatophyta</taxon>
        <taxon>Magnoliopsida</taxon>
        <taxon>eudicotyledons</taxon>
        <taxon>Gunneridae</taxon>
        <taxon>Pentapetalae</taxon>
        <taxon>rosids</taxon>
        <taxon>malvids</taxon>
        <taxon>Brassicales</taxon>
        <taxon>Brassicaceae</taxon>
        <taxon>Brassiceae</taxon>
        <taxon>Brassica</taxon>
    </lineage>
</organism>
<comment type="caution">
    <text evidence="3">The sequence shown here is derived from an EMBL/GenBank/DDBJ whole genome shotgun (WGS) entry which is preliminary data.</text>
</comment>
<feature type="compositionally biased region" description="Basic and acidic residues" evidence="2">
    <location>
        <begin position="197"/>
        <end position="219"/>
    </location>
</feature>
<evidence type="ECO:0000313" key="3">
    <source>
        <dbReference type="EMBL" id="KAF3513954.1"/>
    </source>
</evidence>
<name>A0A8S9P8J6_BRACR</name>
<sequence>MASEKFGPHLPTIIEAKHIENLYELRGIDYVVEIEAPEDGETPETVRPGYCGAYTSHFQDGGLSFPLPRFLLEALAELGMDFAQMAPNLWRYFLASRIRAREEGLKSGLEELKQLFSIKRNNDFPGKMILAPRPDRSIIDELFGPAPMTPELRVLIATLRRGSPRWLSFTVDQIRAAYALPPGENCATPVGPAVPVRPEKGRRSERAREKEALPDRSDESSEVGSLERAQKARRGPTLRSRSQAQSLGILATLVSIAVPVGGARRAPDASAGSAGDRALDDNVASSTHRRRLQALEEINSSLSSGRQETSLWRFLYDNEVPILENPESLALVWRKIREKGCELPSLDDMRERDAYVRMAVANAKVMYPAIASDVRKAALMEKCLADFPSKEEVGGHLLTIQQLWGELEAVRVTEKQREIEVEGLKGKLAATEAEKVAIQNDLDLMKEKHRRQIEGREATGLKERSMARRSLAREYAVLAVVREKLQKKKEETVAEIRLQEVRARIEALTEYSEGGFELEEELGRLRDKEISLNFDYGVASLSDLCLSRLELPEVFGDSVDHE</sequence>
<protein>
    <submittedName>
        <fullName evidence="3">Uncharacterized protein</fullName>
    </submittedName>
</protein>
<evidence type="ECO:0000313" key="4">
    <source>
        <dbReference type="Proteomes" id="UP000712600"/>
    </source>
</evidence>
<evidence type="ECO:0000256" key="1">
    <source>
        <dbReference type="SAM" id="Coils"/>
    </source>
</evidence>
<gene>
    <name evidence="3" type="ORF">F2Q69_00001594</name>
</gene>
<keyword evidence="1" id="KW-0175">Coiled coil</keyword>
<feature type="region of interest" description="Disordered" evidence="2">
    <location>
        <begin position="264"/>
        <end position="285"/>
    </location>
</feature>
<dbReference type="Proteomes" id="UP000712600">
    <property type="component" value="Unassembled WGS sequence"/>
</dbReference>
<proteinExistence type="predicted"/>
<dbReference type="EMBL" id="QGKX02001521">
    <property type="protein sequence ID" value="KAF3513954.1"/>
    <property type="molecule type" value="Genomic_DNA"/>
</dbReference>
<feature type="coiled-coil region" evidence="1">
    <location>
        <begin position="421"/>
        <end position="448"/>
    </location>
</feature>
<dbReference type="AlphaFoldDB" id="A0A8S9P8J6"/>
<feature type="region of interest" description="Disordered" evidence="2">
    <location>
        <begin position="185"/>
        <end position="241"/>
    </location>
</feature>
<accession>A0A8S9P8J6</accession>